<feature type="coiled-coil region" evidence="1">
    <location>
        <begin position="1717"/>
        <end position="1746"/>
    </location>
</feature>
<feature type="compositionally biased region" description="Polar residues" evidence="2">
    <location>
        <begin position="146"/>
        <end position="169"/>
    </location>
</feature>
<dbReference type="Proteomes" id="UP000799776">
    <property type="component" value="Unassembled WGS sequence"/>
</dbReference>
<feature type="compositionally biased region" description="Basic and acidic residues" evidence="2">
    <location>
        <begin position="446"/>
        <end position="472"/>
    </location>
</feature>
<proteinExistence type="predicted"/>
<sequence>MNLNVEPAGPPAQPEMLRTFSNIASSSVGPISRGSVGKPFAKTDKQVIYFADWLQRMRKVECNGYYKAAWDLICQPYQLEQIFSAAEFEEHGRIFLLHALNIMWMGMVHTRNMQDNPNHLTTTAASKPASPEGYTITGSDKDDTVSTESPHSEVISQITQKNSDTSGEVKQQDSADHLEFNVDKMVESGRRSRLAGIESAAHTPHRVVSPSEPAATGASNMMASVQEPESARAMPVQPVQATTPFFSPSMQPTVIARRGVHVPPLLRMLKRPGVDVSTVQAPQGGSMPLTSMTAGVGSAGSMQTGAMHPLPQPPGASTSPRYSNLQPAALAAPMGPATMPNYSQPQLPQYVPSGVPTMQMIGNSYNPYAYQMHPEGPPNVQPFHDTSFRGHGRHGSMRSIQQSPRLGNVPPYGETVGRYMDGSHGQRGGRSHGHRGRRGHSQDMSSMHEYRGPLMRESHPRGGLNDRRRSETQRGPPSYYANNPAAETFNSGVRNAPYVHMNTTTPKVRAAEPFPPFDPHTELDSSTGCGPEFIGTDRSDVDTIWVSNLARKDVKLSPKEYDDMAITVSTYFTDTFHVTPKMVHAKEDVRLQPVALVSLVSADDARKVIQTWKTFPPWQRMFHGCHLALQVAQKHYAFPKHDHSHRTSYRKASDAYEGSRKTSYSRGTQVEVLRRPADPHYERKSSDSDKLSSASVLNYSAQDARSSIAPQSSRESESPSPIKGKKKDKQAAQTRNSEGKQSGHGGSGIIDNVSESKENDAKSKSRSATSTSPAVSEELGSTTSSNRPKRQNRKPHPKADRVGSNAGPASKSLDTVFASGESKNTAGPEIERKTGGEAKAARKNKSTAQKKPETRETASKTAPVISSSETKGLRHSSSRYFTPNELPPKSESDEVVAPTMVPDKSQDKHTQAVDQTDVGGAAAKKSDGKSFENDHKEVPALPSSANSPDDGIHSNASKSGDSGSAESDSYTVLIAGSGEKPSPLEPSPLGTLHTATPRTPSSSINPQPNLGHADTPEGAQSFVTTKESPDSPPVEDYVDAEAPKEEFGQADPIQAGKQDSGSLHPMAAAKAQKKADQAAMKKKKKQEKNGRTKSGQYAISGGGQTGAKVTPKSDSPTSATPQPELPEFIQSANQGRKGKGRTDTISEAGSPRTPSLASSSSRIHKVEDEKGSGTGVPQFTDVTESKRKGKGRAESKSEARSAKPLSVASSSDQNHVVDDGKIFKPKVEVERQTTEEREALKSIRNDSLAQNSGPLISPPVPHSPRSTASDNQAVQGSGTSTPKRQSSGKATGKTHTKSQTSALVAVPDLSRLGSLSPTTRKPASAKSDQSKVQDAVSDTSSRTLEVEKSDDGGQVGLGIEMATMDQTNPATTTLSPEISKRLSKMPSTSIPSGRSPDLTQQKDDDFSESKPEMNIPKPPTHDADAGVDEATVDLSELALSDPAPAAEEVALSERKKKRNQKKYEKKKNNKKTKNNAEDEAPSHKPRRTLAVDARDPGQAAVSFNATWAKLKNNKEINDEERKLEWSKFILRHWLRRASADGSATLYRLYNEQISPGILSDTDEEIKTRWRLIQDAFLPGGDFDILARNRLLLRAEDPEALGESTPFSTLESLKDVMYREWGPLTRQQADGLTSHLTTIYGEHYADWEFWGQCLEEGPGTADYNLMIQLVEEELPWAVQNELEKLKAKMEGRPPSVDSQFLLARKRNWALKAKLVIETREEERLRVMVEQERKKLEQEREQRKLQSQ</sequence>
<feature type="compositionally biased region" description="Polar residues" evidence="2">
    <location>
        <begin position="954"/>
        <end position="970"/>
    </location>
</feature>
<keyword evidence="1" id="KW-0175">Coiled coil</keyword>
<feature type="compositionally biased region" description="Basic and acidic residues" evidence="2">
    <location>
        <begin position="1400"/>
        <end position="1411"/>
    </location>
</feature>
<reference evidence="3" key="1">
    <citation type="journal article" date="2020" name="Stud. Mycol.">
        <title>101 Dothideomycetes genomes: a test case for predicting lifestyles and emergence of pathogens.</title>
        <authorList>
            <person name="Haridas S."/>
            <person name="Albert R."/>
            <person name="Binder M."/>
            <person name="Bloem J."/>
            <person name="Labutti K."/>
            <person name="Salamov A."/>
            <person name="Andreopoulos B."/>
            <person name="Baker S."/>
            <person name="Barry K."/>
            <person name="Bills G."/>
            <person name="Bluhm B."/>
            <person name="Cannon C."/>
            <person name="Castanera R."/>
            <person name="Culley D."/>
            <person name="Daum C."/>
            <person name="Ezra D."/>
            <person name="Gonzalez J."/>
            <person name="Henrissat B."/>
            <person name="Kuo A."/>
            <person name="Liang C."/>
            <person name="Lipzen A."/>
            <person name="Lutzoni F."/>
            <person name="Magnuson J."/>
            <person name="Mondo S."/>
            <person name="Nolan M."/>
            <person name="Ohm R."/>
            <person name="Pangilinan J."/>
            <person name="Park H.-J."/>
            <person name="Ramirez L."/>
            <person name="Alfaro M."/>
            <person name="Sun H."/>
            <person name="Tritt A."/>
            <person name="Yoshinaga Y."/>
            <person name="Zwiers L.-H."/>
            <person name="Turgeon B."/>
            <person name="Goodwin S."/>
            <person name="Spatafora J."/>
            <person name="Crous P."/>
            <person name="Grigoriev I."/>
        </authorList>
    </citation>
    <scope>NUCLEOTIDE SEQUENCE</scope>
    <source>
        <strain evidence="3">CBS 121410</strain>
    </source>
</reference>
<organism evidence="3 4">
    <name type="scientific">Saccharata proteae CBS 121410</name>
    <dbReference type="NCBI Taxonomy" id="1314787"/>
    <lineage>
        <taxon>Eukaryota</taxon>
        <taxon>Fungi</taxon>
        <taxon>Dikarya</taxon>
        <taxon>Ascomycota</taxon>
        <taxon>Pezizomycotina</taxon>
        <taxon>Dothideomycetes</taxon>
        <taxon>Dothideomycetes incertae sedis</taxon>
        <taxon>Botryosphaeriales</taxon>
        <taxon>Saccharataceae</taxon>
        <taxon>Saccharata</taxon>
    </lineage>
</organism>
<feature type="compositionally biased region" description="Polar residues" evidence="2">
    <location>
        <begin position="1245"/>
        <end position="1254"/>
    </location>
</feature>
<feature type="compositionally biased region" description="Basic and acidic residues" evidence="2">
    <location>
        <begin position="672"/>
        <end position="690"/>
    </location>
</feature>
<feature type="compositionally biased region" description="Basic residues" evidence="2">
    <location>
        <begin position="427"/>
        <end position="439"/>
    </location>
</feature>
<feature type="compositionally biased region" description="Low complexity" evidence="2">
    <location>
        <begin position="1150"/>
        <end position="1161"/>
    </location>
</feature>
<name>A0A9P4HNJ0_9PEZI</name>
<feature type="compositionally biased region" description="Polar residues" evidence="2">
    <location>
        <begin position="1112"/>
        <end position="1121"/>
    </location>
</feature>
<feature type="compositionally biased region" description="Polar residues" evidence="2">
    <location>
        <begin position="696"/>
        <end position="711"/>
    </location>
</feature>
<comment type="caution">
    <text evidence="3">The sequence shown here is derived from an EMBL/GenBank/DDBJ whole genome shotgun (WGS) entry which is preliminary data.</text>
</comment>
<feature type="region of interest" description="Disordered" evidence="2">
    <location>
        <begin position="388"/>
        <end position="485"/>
    </location>
</feature>
<feature type="compositionally biased region" description="Basic and acidic residues" evidence="2">
    <location>
        <begin position="1183"/>
        <end position="1201"/>
    </location>
</feature>
<evidence type="ECO:0000313" key="4">
    <source>
        <dbReference type="Proteomes" id="UP000799776"/>
    </source>
</evidence>
<feature type="compositionally biased region" description="Polar residues" evidence="2">
    <location>
        <begin position="1364"/>
        <end position="1376"/>
    </location>
</feature>
<accession>A0A9P4HNJ0</accession>
<keyword evidence="4" id="KW-1185">Reference proteome</keyword>
<protein>
    <submittedName>
        <fullName evidence="3">Uncharacterized protein</fullName>
    </submittedName>
</protein>
<feature type="compositionally biased region" description="Basic and acidic residues" evidence="2">
    <location>
        <begin position="651"/>
        <end position="660"/>
    </location>
</feature>
<feature type="region of interest" description="Disordered" evidence="2">
    <location>
        <begin position="139"/>
        <end position="170"/>
    </location>
</feature>
<evidence type="ECO:0000256" key="2">
    <source>
        <dbReference type="SAM" id="MobiDB-lite"/>
    </source>
</evidence>
<feature type="compositionally biased region" description="Basic and acidic residues" evidence="2">
    <location>
        <begin position="829"/>
        <end position="840"/>
    </location>
</feature>
<gene>
    <name evidence="3" type="ORF">K490DRAFT_60177</name>
</gene>
<evidence type="ECO:0000256" key="1">
    <source>
        <dbReference type="SAM" id="Coils"/>
    </source>
</evidence>
<dbReference type="EMBL" id="ML978757">
    <property type="protein sequence ID" value="KAF2083808.1"/>
    <property type="molecule type" value="Genomic_DNA"/>
</dbReference>
<feature type="compositionally biased region" description="Basic residues" evidence="2">
    <location>
        <begin position="1454"/>
        <end position="1473"/>
    </location>
</feature>
<feature type="compositionally biased region" description="Polar residues" evidence="2">
    <location>
        <begin position="731"/>
        <end position="740"/>
    </location>
</feature>
<feature type="compositionally biased region" description="Polar residues" evidence="2">
    <location>
        <begin position="1264"/>
        <end position="1289"/>
    </location>
</feature>
<feature type="compositionally biased region" description="Polar residues" evidence="2">
    <location>
        <begin position="993"/>
        <end position="1008"/>
    </location>
</feature>
<feature type="compositionally biased region" description="Basic residues" evidence="2">
    <location>
        <begin position="787"/>
        <end position="796"/>
    </location>
</feature>
<feature type="compositionally biased region" description="Basic and acidic residues" evidence="2">
    <location>
        <begin position="754"/>
        <end position="763"/>
    </location>
</feature>
<feature type="compositionally biased region" description="Basic and acidic residues" evidence="2">
    <location>
        <begin position="1215"/>
        <end position="1244"/>
    </location>
</feature>
<feature type="compositionally biased region" description="Basic and acidic residues" evidence="2">
    <location>
        <begin position="924"/>
        <end position="938"/>
    </location>
</feature>
<evidence type="ECO:0000313" key="3">
    <source>
        <dbReference type="EMBL" id="KAF2083808.1"/>
    </source>
</evidence>
<feature type="compositionally biased region" description="Polar residues" evidence="2">
    <location>
        <begin position="1313"/>
        <end position="1343"/>
    </location>
</feature>
<feature type="region of interest" description="Disordered" evidence="2">
    <location>
        <begin position="640"/>
        <end position="1494"/>
    </location>
</feature>